<feature type="transmembrane region" description="Helical" evidence="1">
    <location>
        <begin position="32"/>
        <end position="50"/>
    </location>
</feature>
<protein>
    <submittedName>
        <fullName evidence="2">Uncharacterized protein</fullName>
    </submittedName>
</protein>
<name>A0A1I6MFE9_9RHOB</name>
<feature type="transmembrane region" description="Helical" evidence="1">
    <location>
        <begin position="6"/>
        <end position="25"/>
    </location>
</feature>
<evidence type="ECO:0000256" key="1">
    <source>
        <dbReference type="SAM" id="Phobius"/>
    </source>
</evidence>
<organism evidence="2 3">
    <name type="scientific">Yoonia litorea</name>
    <dbReference type="NCBI Taxonomy" id="1123755"/>
    <lineage>
        <taxon>Bacteria</taxon>
        <taxon>Pseudomonadati</taxon>
        <taxon>Pseudomonadota</taxon>
        <taxon>Alphaproteobacteria</taxon>
        <taxon>Rhodobacterales</taxon>
        <taxon>Paracoccaceae</taxon>
        <taxon>Yoonia</taxon>
    </lineage>
</organism>
<dbReference type="AlphaFoldDB" id="A0A1I6MFE9"/>
<dbReference type="RefSeq" id="WP_090206366.1">
    <property type="nucleotide sequence ID" value="NZ_FOZM01000001.1"/>
</dbReference>
<evidence type="ECO:0000313" key="3">
    <source>
        <dbReference type="Proteomes" id="UP000198926"/>
    </source>
</evidence>
<dbReference type="OrthoDB" id="7877093at2"/>
<accession>A0A1I6MFE9</accession>
<reference evidence="2 3" key="1">
    <citation type="submission" date="2016-10" db="EMBL/GenBank/DDBJ databases">
        <authorList>
            <person name="de Groot N.N."/>
        </authorList>
    </citation>
    <scope>NUCLEOTIDE SEQUENCE [LARGE SCALE GENOMIC DNA]</scope>
    <source>
        <strain evidence="2 3">DSM 29433</strain>
    </source>
</reference>
<keyword evidence="1" id="KW-1133">Transmembrane helix</keyword>
<dbReference type="Proteomes" id="UP000198926">
    <property type="component" value="Unassembled WGS sequence"/>
</dbReference>
<proteinExistence type="predicted"/>
<keyword evidence="3" id="KW-1185">Reference proteome</keyword>
<dbReference type="STRING" id="1123755.SAMN05444714_1697"/>
<dbReference type="EMBL" id="FOZM01000001">
    <property type="protein sequence ID" value="SFS14434.1"/>
    <property type="molecule type" value="Genomic_DNA"/>
</dbReference>
<keyword evidence="1" id="KW-0812">Transmembrane</keyword>
<keyword evidence="1" id="KW-0472">Membrane</keyword>
<sequence length="98" mass="10230">MADLAIIAIMLASAAIPFVWLTRLVRRGHSGLALTILSILGGVLAVLLYASGRPFGLDPVQAMGASLLLIIPALAGACAGALLGWLLRRRDDRGPRSD</sequence>
<gene>
    <name evidence="2" type="ORF">SAMN05444714_1697</name>
</gene>
<feature type="transmembrane region" description="Helical" evidence="1">
    <location>
        <begin position="62"/>
        <end position="87"/>
    </location>
</feature>
<evidence type="ECO:0000313" key="2">
    <source>
        <dbReference type="EMBL" id="SFS14434.1"/>
    </source>
</evidence>